<organism evidence="7 8">
    <name type="scientific">Amycolatopsis oliviviridis</name>
    <dbReference type="NCBI Taxonomy" id="1471590"/>
    <lineage>
        <taxon>Bacteria</taxon>
        <taxon>Bacillati</taxon>
        <taxon>Actinomycetota</taxon>
        <taxon>Actinomycetes</taxon>
        <taxon>Pseudonocardiales</taxon>
        <taxon>Pseudonocardiaceae</taxon>
        <taxon>Amycolatopsis</taxon>
    </lineage>
</organism>
<evidence type="ECO:0000256" key="4">
    <source>
        <dbReference type="ARBA" id="ARBA00023163"/>
    </source>
</evidence>
<dbReference type="InterPro" id="IPR036388">
    <property type="entry name" value="WH-like_DNA-bd_sf"/>
</dbReference>
<feature type="region of interest" description="Disordered" evidence="5">
    <location>
        <begin position="259"/>
        <end position="281"/>
    </location>
</feature>
<evidence type="ECO:0000259" key="6">
    <source>
        <dbReference type="PROSITE" id="PS50931"/>
    </source>
</evidence>
<protein>
    <submittedName>
        <fullName evidence="7">LysR family transcriptional regulator</fullName>
    </submittedName>
</protein>
<keyword evidence="4" id="KW-0804">Transcription</keyword>
<keyword evidence="3" id="KW-0238">DNA-binding</keyword>
<keyword evidence="8" id="KW-1185">Reference proteome</keyword>
<accession>A0ABQ3M8G5</accession>
<dbReference type="EMBL" id="BNAY01000011">
    <property type="protein sequence ID" value="GHH34225.1"/>
    <property type="molecule type" value="Genomic_DNA"/>
</dbReference>
<evidence type="ECO:0000256" key="5">
    <source>
        <dbReference type="SAM" id="MobiDB-lite"/>
    </source>
</evidence>
<gene>
    <name evidence="7" type="ORF">GCM10017790_73810</name>
</gene>
<dbReference type="SUPFAM" id="SSF53850">
    <property type="entry name" value="Periplasmic binding protein-like II"/>
    <property type="match status" value="1"/>
</dbReference>
<dbReference type="PROSITE" id="PS50931">
    <property type="entry name" value="HTH_LYSR"/>
    <property type="match status" value="1"/>
</dbReference>
<evidence type="ECO:0000256" key="1">
    <source>
        <dbReference type="ARBA" id="ARBA00009437"/>
    </source>
</evidence>
<dbReference type="Pfam" id="PF03466">
    <property type="entry name" value="LysR_substrate"/>
    <property type="match status" value="1"/>
</dbReference>
<evidence type="ECO:0000256" key="2">
    <source>
        <dbReference type="ARBA" id="ARBA00023015"/>
    </source>
</evidence>
<feature type="domain" description="HTH lysR-type" evidence="6">
    <location>
        <begin position="1"/>
        <end position="47"/>
    </location>
</feature>
<evidence type="ECO:0000313" key="7">
    <source>
        <dbReference type="EMBL" id="GHH34225.1"/>
    </source>
</evidence>
<dbReference type="Proteomes" id="UP000635387">
    <property type="component" value="Unassembled WGS sequence"/>
</dbReference>
<dbReference type="PANTHER" id="PTHR30346">
    <property type="entry name" value="TRANSCRIPTIONAL DUAL REGULATOR HCAR-RELATED"/>
    <property type="match status" value="1"/>
</dbReference>
<comment type="similarity">
    <text evidence="1">Belongs to the LysR transcriptional regulatory family.</text>
</comment>
<dbReference type="PANTHER" id="PTHR30346:SF0">
    <property type="entry name" value="HCA OPERON TRANSCRIPTIONAL ACTIVATOR HCAR"/>
    <property type="match status" value="1"/>
</dbReference>
<sequence>MAEEGHLTRAAERLGIRASSLSQQIIALERELDAPLFVRTQAGMTPTAAALALLPHARRILEEADLGARAVRDAVARPLRVGVTPGAPPAVLPVLYAEAAEIDDLSAARQLELLRRGALDAGLLALPEDVEGLRAVVVSERPLGVLVSEAHPVTRLDHTGWDDLAGLDLLLYDRELAPGYHDELLATVGWRPPRVRTGPPRRSLFVAELRHGGDVVALRPREEPAEGLRWIPLREAPVVRHALVWNPAHESSGRIEELASRLGMTTPTTDSRPTRSASPVR</sequence>
<dbReference type="InterPro" id="IPR036390">
    <property type="entry name" value="WH_DNA-bd_sf"/>
</dbReference>
<reference evidence="8" key="1">
    <citation type="journal article" date="2019" name="Int. J. Syst. Evol. Microbiol.">
        <title>The Global Catalogue of Microorganisms (GCM) 10K type strain sequencing project: providing services to taxonomists for standard genome sequencing and annotation.</title>
        <authorList>
            <consortium name="The Broad Institute Genomics Platform"/>
            <consortium name="The Broad Institute Genome Sequencing Center for Infectious Disease"/>
            <person name="Wu L."/>
            <person name="Ma J."/>
        </authorList>
    </citation>
    <scope>NUCLEOTIDE SEQUENCE [LARGE SCALE GENOMIC DNA]</scope>
    <source>
        <strain evidence="8">CGMCC 4.7683</strain>
    </source>
</reference>
<dbReference type="Gene3D" id="1.10.10.10">
    <property type="entry name" value="Winged helix-like DNA-binding domain superfamily/Winged helix DNA-binding domain"/>
    <property type="match status" value="1"/>
</dbReference>
<dbReference type="Pfam" id="PF00126">
    <property type="entry name" value="HTH_1"/>
    <property type="match status" value="1"/>
</dbReference>
<name>A0ABQ3M8G5_9PSEU</name>
<proteinExistence type="inferred from homology"/>
<keyword evidence="2" id="KW-0805">Transcription regulation</keyword>
<comment type="caution">
    <text evidence="7">The sequence shown here is derived from an EMBL/GenBank/DDBJ whole genome shotgun (WGS) entry which is preliminary data.</text>
</comment>
<feature type="compositionally biased region" description="Low complexity" evidence="5">
    <location>
        <begin position="265"/>
        <end position="281"/>
    </location>
</feature>
<dbReference type="InterPro" id="IPR000847">
    <property type="entry name" value="LysR_HTH_N"/>
</dbReference>
<dbReference type="InterPro" id="IPR005119">
    <property type="entry name" value="LysR_subst-bd"/>
</dbReference>
<evidence type="ECO:0000313" key="8">
    <source>
        <dbReference type="Proteomes" id="UP000635387"/>
    </source>
</evidence>
<dbReference type="SUPFAM" id="SSF46785">
    <property type="entry name" value="Winged helix' DNA-binding domain"/>
    <property type="match status" value="1"/>
</dbReference>
<dbReference type="Gene3D" id="3.40.190.10">
    <property type="entry name" value="Periplasmic binding protein-like II"/>
    <property type="match status" value="2"/>
</dbReference>
<evidence type="ECO:0000256" key="3">
    <source>
        <dbReference type="ARBA" id="ARBA00023125"/>
    </source>
</evidence>